<reference evidence="7" key="1">
    <citation type="submission" date="2020-03" db="EMBL/GenBank/DDBJ databases">
        <title>A high-quality chromosome-level genome assembly of a woody plant with both climbing and erect habits, Rhamnella rubrinervis.</title>
        <authorList>
            <person name="Lu Z."/>
            <person name="Yang Y."/>
            <person name="Zhu X."/>
            <person name="Sun Y."/>
        </authorList>
    </citation>
    <scope>NUCLEOTIDE SEQUENCE</scope>
    <source>
        <strain evidence="7">BYM</strain>
        <tissue evidence="7">Leaf</tissue>
    </source>
</reference>
<feature type="domain" description="Ribosomal RNA-processing protein 14/surfeit locus protein 6 C-terminal" evidence="5">
    <location>
        <begin position="151"/>
        <end position="323"/>
    </location>
</feature>
<evidence type="ECO:0008006" key="9">
    <source>
        <dbReference type="Google" id="ProtNLM"/>
    </source>
</evidence>
<dbReference type="Pfam" id="PF15459">
    <property type="entry name" value="RRP14"/>
    <property type="match status" value="1"/>
</dbReference>
<dbReference type="OrthoDB" id="444809at2759"/>
<dbReference type="InterPro" id="IPR029188">
    <property type="entry name" value="Rrp14_N"/>
</dbReference>
<evidence type="ECO:0000256" key="3">
    <source>
        <dbReference type="ARBA" id="ARBA00023242"/>
    </source>
</evidence>
<dbReference type="Pfam" id="PF04935">
    <property type="entry name" value="SURF6"/>
    <property type="match status" value="1"/>
</dbReference>
<dbReference type="PANTHER" id="PTHR14369">
    <property type="entry name" value="SURFEIT LOCUS PROTEIN 6"/>
    <property type="match status" value="1"/>
</dbReference>
<dbReference type="PANTHER" id="PTHR14369:SF0">
    <property type="entry name" value="SURFEIT LOCUS PROTEIN 6"/>
    <property type="match status" value="1"/>
</dbReference>
<dbReference type="EMBL" id="VOIH02000001">
    <property type="protein sequence ID" value="KAF3457530.1"/>
    <property type="molecule type" value="Genomic_DNA"/>
</dbReference>
<evidence type="ECO:0000313" key="7">
    <source>
        <dbReference type="EMBL" id="KAF3457530.1"/>
    </source>
</evidence>
<organism evidence="7 8">
    <name type="scientific">Rhamnella rubrinervis</name>
    <dbReference type="NCBI Taxonomy" id="2594499"/>
    <lineage>
        <taxon>Eukaryota</taxon>
        <taxon>Viridiplantae</taxon>
        <taxon>Streptophyta</taxon>
        <taxon>Embryophyta</taxon>
        <taxon>Tracheophyta</taxon>
        <taxon>Spermatophyta</taxon>
        <taxon>Magnoliopsida</taxon>
        <taxon>eudicotyledons</taxon>
        <taxon>Gunneridae</taxon>
        <taxon>Pentapetalae</taxon>
        <taxon>rosids</taxon>
        <taxon>fabids</taxon>
        <taxon>Rosales</taxon>
        <taxon>Rhamnaceae</taxon>
        <taxon>rhamnoid group</taxon>
        <taxon>Rhamneae</taxon>
        <taxon>Rhamnella</taxon>
    </lineage>
</organism>
<feature type="compositionally biased region" description="Basic residues" evidence="4">
    <location>
        <begin position="275"/>
        <end position="286"/>
    </location>
</feature>
<dbReference type="GO" id="GO:0042274">
    <property type="term" value="P:ribosomal small subunit biogenesis"/>
    <property type="evidence" value="ECO:0007669"/>
    <property type="project" value="TreeGrafter"/>
</dbReference>
<sequence>MRKKKGTPATDSNPFVDLKSIIHQHSVFFDKLVQLIPAKFYLPSDEKEKPWFQGLSKAKKASAKKESKENIKKARRERMDPEKSSATTLDLLKQSLEKEKSNNESDDNDDDTEVKPIMLDGDDRSVTYEELQQRLRRKLESFRASRNPGDTDRAKKRHERNEKRGAQLKKRKGETGSDDMVPTTSNQVNKVEKDVAEASKELTFGYVKLGNEDEHGKKKRRLSKAKELERARKLEEAKKDPEKGEIISRKHSWKAATSRAAGIKVHDDPKLLNKSIHKEKKKHQKHAEKWKERVETTEKLKSVKQEKRSKNIADRIHDKKMRRIAKREKKLLRPGFEGRKEGFINEASA</sequence>
<evidence type="ECO:0000259" key="6">
    <source>
        <dbReference type="Pfam" id="PF15459"/>
    </source>
</evidence>
<accession>A0A8K0HTB3</accession>
<evidence type="ECO:0000259" key="5">
    <source>
        <dbReference type="Pfam" id="PF04935"/>
    </source>
</evidence>
<feature type="region of interest" description="Disordered" evidence="4">
    <location>
        <begin position="51"/>
        <end position="192"/>
    </location>
</feature>
<proteinExistence type="inferred from homology"/>
<feature type="domain" description="Ribosomal RNA-processing protein 14 N-terminal" evidence="6">
    <location>
        <begin position="22"/>
        <end position="82"/>
    </location>
</feature>
<dbReference type="InterPro" id="IPR007019">
    <property type="entry name" value="SURF6"/>
</dbReference>
<dbReference type="GO" id="GO:0003723">
    <property type="term" value="F:RNA binding"/>
    <property type="evidence" value="ECO:0007669"/>
    <property type="project" value="TreeGrafter"/>
</dbReference>
<evidence type="ECO:0000256" key="1">
    <source>
        <dbReference type="ARBA" id="ARBA00004123"/>
    </source>
</evidence>
<keyword evidence="3" id="KW-0539">Nucleus</keyword>
<comment type="caution">
    <text evidence="7">The sequence shown here is derived from an EMBL/GenBank/DDBJ whole genome shotgun (WGS) entry which is preliminary data.</text>
</comment>
<dbReference type="GO" id="GO:0042273">
    <property type="term" value="P:ribosomal large subunit biogenesis"/>
    <property type="evidence" value="ECO:0007669"/>
    <property type="project" value="TreeGrafter"/>
</dbReference>
<gene>
    <name evidence="7" type="ORF">FNV43_RR02188</name>
</gene>
<dbReference type="GO" id="GO:0003677">
    <property type="term" value="F:DNA binding"/>
    <property type="evidence" value="ECO:0007669"/>
    <property type="project" value="TreeGrafter"/>
</dbReference>
<evidence type="ECO:0000256" key="4">
    <source>
        <dbReference type="SAM" id="MobiDB-lite"/>
    </source>
</evidence>
<keyword evidence="8" id="KW-1185">Reference proteome</keyword>
<feature type="compositionally biased region" description="Basic and acidic residues" evidence="4">
    <location>
        <begin position="63"/>
        <end position="83"/>
    </location>
</feature>
<dbReference type="InterPro" id="IPR029190">
    <property type="entry name" value="Rrp14/SURF6_C"/>
</dbReference>
<dbReference type="GO" id="GO:0005730">
    <property type="term" value="C:nucleolus"/>
    <property type="evidence" value="ECO:0007669"/>
    <property type="project" value="TreeGrafter"/>
</dbReference>
<evidence type="ECO:0000313" key="8">
    <source>
        <dbReference type="Proteomes" id="UP000796880"/>
    </source>
</evidence>
<dbReference type="AlphaFoldDB" id="A0A8K0HTB3"/>
<feature type="region of interest" description="Disordered" evidence="4">
    <location>
        <begin position="212"/>
        <end position="293"/>
    </location>
</feature>
<protein>
    <recommendedName>
        <fullName evidence="9">Surfeit locus protein 6</fullName>
    </recommendedName>
</protein>
<feature type="compositionally biased region" description="Basic and acidic residues" evidence="4">
    <location>
        <begin position="121"/>
        <end position="165"/>
    </location>
</feature>
<dbReference type="Proteomes" id="UP000796880">
    <property type="component" value="Unassembled WGS sequence"/>
</dbReference>
<feature type="compositionally biased region" description="Basic and acidic residues" evidence="4">
    <location>
        <begin position="224"/>
        <end position="248"/>
    </location>
</feature>
<comment type="subcellular location">
    <subcellularLocation>
        <location evidence="1">Nucleus</location>
    </subcellularLocation>
</comment>
<comment type="similarity">
    <text evidence="2">Belongs to the SURF6 family.</text>
</comment>
<evidence type="ECO:0000256" key="2">
    <source>
        <dbReference type="ARBA" id="ARBA00005904"/>
    </source>
</evidence>
<name>A0A8K0HTB3_9ROSA</name>